<feature type="domain" description="NB-ARC" evidence="2">
    <location>
        <begin position="146"/>
        <end position="329"/>
    </location>
</feature>
<name>A0AAD7Q2B1_QUISA</name>
<dbReference type="AlphaFoldDB" id="A0AAD7Q2B1"/>
<reference evidence="3" key="1">
    <citation type="journal article" date="2023" name="Science">
        <title>Elucidation of the pathway for biosynthesis of saponin adjuvants from the soapbark tree.</title>
        <authorList>
            <person name="Reed J."/>
            <person name="Orme A."/>
            <person name="El-Demerdash A."/>
            <person name="Owen C."/>
            <person name="Martin L.B.B."/>
            <person name="Misra R.C."/>
            <person name="Kikuchi S."/>
            <person name="Rejzek M."/>
            <person name="Martin A.C."/>
            <person name="Harkess A."/>
            <person name="Leebens-Mack J."/>
            <person name="Louveau T."/>
            <person name="Stephenson M.J."/>
            <person name="Osbourn A."/>
        </authorList>
    </citation>
    <scope>NUCLEOTIDE SEQUENCE</scope>
    <source>
        <strain evidence="3">S10</strain>
    </source>
</reference>
<dbReference type="Proteomes" id="UP001163823">
    <property type="component" value="Chromosome 4"/>
</dbReference>
<accession>A0AAD7Q2B1</accession>
<dbReference type="Gene3D" id="3.40.50.300">
    <property type="entry name" value="P-loop containing nucleotide triphosphate hydrolases"/>
    <property type="match status" value="2"/>
</dbReference>
<dbReference type="EMBL" id="JARAOO010000004">
    <property type="protein sequence ID" value="KAJ7973514.1"/>
    <property type="molecule type" value="Genomic_DNA"/>
</dbReference>
<keyword evidence="1" id="KW-0611">Plant defense</keyword>
<sequence length="558" mass="62490">MASDNARFLINKFLTCFTEAESTLPLGLKPEFLHFKVFLDAEENKQKIIFSSSSSKALSLLYDLNDALEETRIFVSQSKELKRKVFRFNFVSEFHFIRRMNDWLRTLKGELIVANTNSSPLVPTFFATGRPTSWRVDASKLIGFDDYTEKIEVALSGNGFKAIGIYGMGGTGKTALVQKVLNSRTVLQSFSPIIWLCLSEISSEEEDIDGKILKYMLEELGCDIDGLIVKYRNDELLKILYCKLKGRKYLIVLDDVWHVNDWFGDLVDHTLSVAGSISNRLSQALPKDSGGAVIVTSRLKKVAQQIVGEKNLLHLKPMNEEICRSILETTIGVGEYITQIDNLLSDNRFKAIGVHGTNDSGKTALIKEILSNPKTCGKFRPIIRVCLTDISFSEEEDLEGNIMKYILEELGYDIDGLIGNLTNVELLRILNHFLTSRKYLILLDDAWQQNDWYGDLGCTLAEADRIGVRLSHALPKDSGGAVVVTSRLKEVARAMAGEKNLIHLKPWSILESIRKESAVTSGDHDLDNIMDEIVHHCQGLPLAAKALATIIPEKTLKT</sequence>
<gene>
    <name evidence="3" type="ORF">O6P43_011235</name>
</gene>
<dbReference type="InterPro" id="IPR027417">
    <property type="entry name" value="P-loop_NTPase"/>
</dbReference>
<organism evidence="3 4">
    <name type="scientific">Quillaja saponaria</name>
    <name type="common">Soap bark tree</name>
    <dbReference type="NCBI Taxonomy" id="32244"/>
    <lineage>
        <taxon>Eukaryota</taxon>
        <taxon>Viridiplantae</taxon>
        <taxon>Streptophyta</taxon>
        <taxon>Embryophyta</taxon>
        <taxon>Tracheophyta</taxon>
        <taxon>Spermatophyta</taxon>
        <taxon>Magnoliopsida</taxon>
        <taxon>eudicotyledons</taxon>
        <taxon>Gunneridae</taxon>
        <taxon>Pentapetalae</taxon>
        <taxon>rosids</taxon>
        <taxon>fabids</taxon>
        <taxon>Fabales</taxon>
        <taxon>Quillajaceae</taxon>
        <taxon>Quillaja</taxon>
    </lineage>
</organism>
<feature type="domain" description="NB-ARC" evidence="2">
    <location>
        <begin position="339"/>
        <end position="503"/>
    </location>
</feature>
<dbReference type="PRINTS" id="PR00364">
    <property type="entry name" value="DISEASERSIST"/>
</dbReference>
<evidence type="ECO:0000256" key="1">
    <source>
        <dbReference type="ARBA" id="ARBA00022821"/>
    </source>
</evidence>
<keyword evidence="4" id="KW-1185">Reference proteome</keyword>
<comment type="caution">
    <text evidence="3">The sequence shown here is derived from an EMBL/GenBank/DDBJ whole genome shotgun (WGS) entry which is preliminary data.</text>
</comment>
<protein>
    <submittedName>
        <fullName evidence="3">Disease resistance protein</fullName>
    </submittedName>
</protein>
<dbReference type="Pfam" id="PF00931">
    <property type="entry name" value="NB-ARC"/>
    <property type="match status" value="2"/>
</dbReference>
<proteinExistence type="predicted"/>
<dbReference type="KEGG" id="qsa:O6P43_011235"/>
<dbReference type="PANTHER" id="PTHR36766">
    <property type="entry name" value="PLANT BROAD-SPECTRUM MILDEW RESISTANCE PROTEIN RPW8"/>
    <property type="match status" value="1"/>
</dbReference>
<evidence type="ECO:0000259" key="2">
    <source>
        <dbReference type="Pfam" id="PF00931"/>
    </source>
</evidence>
<dbReference type="SUPFAM" id="SSF52540">
    <property type="entry name" value="P-loop containing nucleoside triphosphate hydrolases"/>
    <property type="match status" value="2"/>
</dbReference>
<evidence type="ECO:0000313" key="3">
    <source>
        <dbReference type="EMBL" id="KAJ7973514.1"/>
    </source>
</evidence>
<evidence type="ECO:0000313" key="4">
    <source>
        <dbReference type="Proteomes" id="UP001163823"/>
    </source>
</evidence>
<dbReference type="InterPro" id="IPR002182">
    <property type="entry name" value="NB-ARC"/>
</dbReference>
<dbReference type="GO" id="GO:0006952">
    <property type="term" value="P:defense response"/>
    <property type="evidence" value="ECO:0007669"/>
    <property type="project" value="UniProtKB-KW"/>
</dbReference>
<dbReference type="GO" id="GO:0043531">
    <property type="term" value="F:ADP binding"/>
    <property type="evidence" value="ECO:0007669"/>
    <property type="project" value="InterPro"/>
</dbReference>